<dbReference type="PROSITE" id="PS51833">
    <property type="entry name" value="HDOD"/>
    <property type="match status" value="1"/>
</dbReference>
<dbReference type="Gene3D" id="1.10.3210.10">
    <property type="entry name" value="Hypothetical protein af1432"/>
    <property type="match status" value="1"/>
</dbReference>
<sequence length="408" mass="44236">MTRISITDLKPGMRVADDIRDGNGRLLFKCGDVLSPAGLRILKIWGVTEAAVIGEEDGEGDMPPTVAARFDEAMERTRAHFVLHDPANPHVAALMRHCAMRLAASPPPWPATPGEAPSPVRPDPAPRPVTLESVLREDMRFGTLPSVFHRLVEVVNDPRSSAADAAEIISKDTDLSARLLRIANSAYYGLRARIETITRAVSIIGTNQLVSLAMGVSVVTAFRGVPQDLVDMRAFWTHSIACGVAARILAGLHRMSNSERFFVAGLLHDLGRLAIYGQLPDHGRLLLAEARARGTTVRSLERDIVGFTHDEMGGAILRQWKCPVSLERNVQRHHTPESSSGSCEPAIMAVSDLLANAPGYGTSGEVLVPPLSDEGWAALALPPGAVVQTANQMEYQVLEIIRFLETHD</sequence>
<dbReference type="InterPro" id="IPR003607">
    <property type="entry name" value="HD/PDEase_dom"/>
</dbReference>
<protein>
    <submittedName>
        <fullName evidence="3">HDOD domain-containing protein</fullName>
    </submittedName>
</protein>
<accession>A0ABY9R1T6</accession>
<dbReference type="Pfam" id="PF08668">
    <property type="entry name" value="HDOD"/>
    <property type="match status" value="1"/>
</dbReference>
<evidence type="ECO:0000313" key="4">
    <source>
        <dbReference type="Proteomes" id="UP001180616"/>
    </source>
</evidence>
<dbReference type="InterPro" id="IPR052340">
    <property type="entry name" value="RNase_Y/CdgJ"/>
</dbReference>
<dbReference type="SMART" id="SM00471">
    <property type="entry name" value="HDc"/>
    <property type="match status" value="1"/>
</dbReference>
<keyword evidence="4" id="KW-1185">Reference proteome</keyword>
<organism evidence="3 4">
    <name type="scientific">Nitratidesulfovibrio liaohensis</name>
    <dbReference type="NCBI Taxonomy" id="2604158"/>
    <lineage>
        <taxon>Bacteria</taxon>
        <taxon>Pseudomonadati</taxon>
        <taxon>Thermodesulfobacteriota</taxon>
        <taxon>Desulfovibrionia</taxon>
        <taxon>Desulfovibrionales</taxon>
        <taxon>Desulfovibrionaceae</taxon>
        <taxon>Nitratidesulfovibrio</taxon>
    </lineage>
</organism>
<dbReference type="PANTHER" id="PTHR33525">
    <property type="match status" value="1"/>
</dbReference>
<evidence type="ECO:0000259" key="2">
    <source>
        <dbReference type="PROSITE" id="PS51833"/>
    </source>
</evidence>
<evidence type="ECO:0000313" key="3">
    <source>
        <dbReference type="EMBL" id="WMW65404.1"/>
    </source>
</evidence>
<feature type="domain" description="HDOD" evidence="2">
    <location>
        <begin position="141"/>
        <end position="336"/>
    </location>
</feature>
<dbReference type="EMBL" id="CP133659">
    <property type="protein sequence ID" value="WMW65404.1"/>
    <property type="molecule type" value="Genomic_DNA"/>
</dbReference>
<name>A0ABY9R1T6_9BACT</name>
<dbReference type="Proteomes" id="UP001180616">
    <property type="component" value="Chromosome"/>
</dbReference>
<proteinExistence type="predicted"/>
<dbReference type="PANTHER" id="PTHR33525:SF3">
    <property type="entry name" value="RIBONUCLEASE Y"/>
    <property type="match status" value="1"/>
</dbReference>
<dbReference type="SUPFAM" id="SSF109604">
    <property type="entry name" value="HD-domain/PDEase-like"/>
    <property type="match status" value="1"/>
</dbReference>
<dbReference type="InterPro" id="IPR013976">
    <property type="entry name" value="HDOD"/>
</dbReference>
<feature type="region of interest" description="Disordered" evidence="1">
    <location>
        <begin position="106"/>
        <end position="127"/>
    </location>
</feature>
<dbReference type="RefSeq" id="WP_309541412.1">
    <property type="nucleotide sequence ID" value="NZ_CP133659.1"/>
</dbReference>
<evidence type="ECO:0000256" key="1">
    <source>
        <dbReference type="SAM" id="MobiDB-lite"/>
    </source>
</evidence>
<reference evidence="3" key="1">
    <citation type="submission" date="2023-09" db="EMBL/GenBank/DDBJ databases">
        <authorList>
            <consortium name="CW5 consortium"/>
            <person name="Lu C.-W."/>
        </authorList>
    </citation>
    <scope>NUCLEOTIDE SEQUENCE</scope>
    <source>
        <strain evidence="3">KPS</strain>
    </source>
</reference>
<gene>
    <name evidence="3" type="ORF">KPS_003530</name>
</gene>